<accession>A0A2W5KYR8</accession>
<dbReference type="PROSITE" id="PS51257">
    <property type="entry name" value="PROKAR_LIPOPROTEIN"/>
    <property type="match status" value="1"/>
</dbReference>
<dbReference type="EMBL" id="QFPJ01000035">
    <property type="protein sequence ID" value="PZQ21144.1"/>
    <property type="molecule type" value="Genomic_DNA"/>
</dbReference>
<sequence length="99" mass="10634">MRQLVITAALAASLAGCSTEADRQIDQLCSGVTELAVTTFRGRSEGMTEDAAMALLRDQKVYSGIRVWAVKSAFEAPADMSEALFRGSVFGECVKRKGE</sequence>
<evidence type="ECO:0000313" key="2">
    <source>
        <dbReference type="Proteomes" id="UP000248597"/>
    </source>
</evidence>
<evidence type="ECO:0008006" key="3">
    <source>
        <dbReference type="Google" id="ProtNLM"/>
    </source>
</evidence>
<dbReference type="AlphaFoldDB" id="A0A2W5KYR8"/>
<protein>
    <recommendedName>
        <fullName evidence="3">Lipoprotein</fullName>
    </recommendedName>
</protein>
<dbReference type="Proteomes" id="UP000248597">
    <property type="component" value="Unassembled WGS sequence"/>
</dbReference>
<evidence type="ECO:0000313" key="1">
    <source>
        <dbReference type="EMBL" id="PZQ21144.1"/>
    </source>
</evidence>
<reference evidence="1 2" key="1">
    <citation type="submission" date="2017-08" db="EMBL/GenBank/DDBJ databases">
        <title>Infants hospitalized years apart are colonized by the same room-sourced microbial strains.</title>
        <authorList>
            <person name="Brooks B."/>
            <person name="Olm M.R."/>
            <person name="Firek B.A."/>
            <person name="Baker R."/>
            <person name="Thomas B.C."/>
            <person name="Morowitz M.J."/>
            <person name="Banfield J.F."/>
        </authorList>
    </citation>
    <scope>NUCLEOTIDE SEQUENCE [LARGE SCALE GENOMIC DNA]</scope>
    <source>
        <strain evidence="1">S2_005_003_R2_47</strain>
    </source>
</reference>
<proteinExistence type="predicted"/>
<comment type="caution">
    <text evidence="1">The sequence shown here is derived from an EMBL/GenBank/DDBJ whole genome shotgun (WGS) entry which is preliminary data.</text>
</comment>
<name>A0A2W5KYR8_SPHMC</name>
<gene>
    <name evidence="1" type="ORF">DI569_12830</name>
</gene>
<organism evidence="1 2">
    <name type="scientific">Sphingopyxis macrogoltabida</name>
    <name type="common">Sphingomonas macrogoltabidus</name>
    <dbReference type="NCBI Taxonomy" id="33050"/>
    <lineage>
        <taxon>Bacteria</taxon>
        <taxon>Pseudomonadati</taxon>
        <taxon>Pseudomonadota</taxon>
        <taxon>Alphaproteobacteria</taxon>
        <taxon>Sphingomonadales</taxon>
        <taxon>Sphingomonadaceae</taxon>
        <taxon>Sphingopyxis</taxon>
    </lineage>
</organism>